<dbReference type="InterPro" id="IPR003594">
    <property type="entry name" value="HATPase_dom"/>
</dbReference>
<dbReference type="Gene3D" id="3.30.565.10">
    <property type="entry name" value="Histidine kinase-like ATPase, C-terminal domain"/>
    <property type="match status" value="1"/>
</dbReference>
<keyword evidence="7" id="KW-1133">Transmembrane helix</keyword>
<dbReference type="GO" id="GO:0000155">
    <property type="term" value="F:phosphorelay sensor kinase activity"/>
    <property type="evidence" value="ECO:0007669"/>
    <property type="project" value="InterPro"/>
</dbReference>
<evidence type="ECO:0000256" key="7">
    <source>
        <dbReference type="SAM" id="Phobius"/>
    </source>
</evidence>
<evidence type="ECO:0000313" key="9">
    <source>
        <dbReference type="EMBL" id="PYI57499.1"/>
    </source>
</evidence>
<comment type="caution">
    <text evidence="9">The sequence shown here is derived from an EMBL/GenBank/DDBJ whole genome shotgun (WGS) entry which is preliminary data.</text>
</comment>
<accession>A0A2V5KCX1</accession>
<dbReference type="SUPFAM" id="SSF55874">
    <property type="entry name" value="ATPase domain of HSP90 chaperone/DNA topoisomerase II/histidine kinase"/>
    <property type="match status" value="1"/>
</dbReference>
<gene>
    <name evidence="9" type="ORF">DLM86_03445</name>
</gene>
<dbReference type="InterPro" id="IPR036890">
    <property type="entry name" value="HATPase_C_sf"/>
</dbReference>
<dbReference type="SUPFAM" id="SSF158472">
    <property type="entry name" value="HAMP domain-like"/>
    <property type="match status" value="1"/>
</dbReference>
<dbReference type="CDD" id="cd06225">
    <property type="entry name" value="HAMP"/>
    <property type="match status" value="1"/>
</dbReference>
<evidence type="ECO:0000256" key="4">
    <source>
        <dbReference type="ARBA" id="ARBA00022679"/>
    </source>
</evidence>
<dbReference type="InterPro" id="IPR010559">
    <property type="entry name" value="Sig_transdc_His_kin_internal"/>
</dbReference>
<dbReference type="Pfam" id="PF00672">
    <property type="entry name" value="HAMP"/>
    <property type="match status" value="1"/>
</dbReference>
<keyword evidence="2" id="KW-1003">Cell membrane</keyword>
<feature type="transmembrane region" description="Helical" evidence="7">
    <location>
        <begin position="20"/>
        <end position="40"/>
    </location>
</feature>
<dbReference type="Pfam" id="PF06580">
    <property type="entry name" value="His_kinase"/>
    <property type="match status" value="1"/>
</dbReference>
<evidence type="ECO:0000256" key="1">
    <source>
        <dbReference type="ARBA" id="ARBA00004651"/>
    </source>
</evidence>
<evidence type="ECO:0000256" key="3">
    <source>
        <dbReference type="ARBA" id="ARBA00022553"/>
    </source>
</evidence>
<dbReference type="OrthoDB" id="9776552at2"/>
<dbReference type="InterPro" id="IPR050640">
    <property type="entry name" value="Bact_2-comp_sensor_kinase"/>
</dbReference>
<dbReference type="PANTHER" id="PTHR34220">
    <property type="entry name" value="SENSOR HISTIDINE KINASE YPDA"/>
    <property type="match status" value="1"/>
</dbReference>
<dbReference type="GO" id="GO:0005886">
    <property type="term" value="C:plasma membrane"/>
    <property type="evidence" value="ECO:0007669"/>
    <property type="project" value="UniProtKB-SubCell"/>
</dbReference>
<dbReference type="PANTHER" id="PTHR34220:SF7">
    <property type="entry name" value="SENSOR HISTIDINE KINASE YPDA"/>
    <property type="match status" value="1"/>
</dbReference>
<keyword evidence="3" id="KW-0597">Phosphoprotein</keyword>
<keyword evidence="7" id="KW-0812">Transmembrane</keyword>
<dbReference type="PROSITE" id="PS50885">
    <property type="entry name" value="HAMP"/>
    <property type="match status" value="1"/>
</dbReference>
<evidence type="ECO:0000256" key="6">
    <source>
        <dbReference type="ARBA" id="ARBA00023136"/>
    </source>
</evidence>
<evidence type="ECO:0000259" key="8">
    <source>
        <dbReference type="PROSITE" id="PS50885"/>
    </source>
</evidence>
<name>A0A2V5KCX1_9BACL</name>
<protein>
    <submittedName>
        <fullName evidence="9">Two-component sensor histidine kinase</fullName>
    </submittedName>
</protein>
<evidence type="ECO:0000256" key="5">
    <source>
        <dbReference type="ARBA" id="ARBA00022777"/>
    </source>
</evidence>
<comment type="subcellular location">
    <subcellularLocation>
        <location evidence="1">Cell membrane</location>
        <topology evidence="1">Multi-pass membrane protein</topology>
    </subcellularLocation>
</comment>
<organism evidence="9 10">
    <name type="scientific">Paenibacillus flagellatus</name>
    <dbReference type="NCBI Taxonomy" id="2211139"/>
    <lineage>
        <taxon>Bacteria</taxon>
        <taxon>Bacillati</taxon>
        <taxon>Bacillota</taxon>
        <taxon>Bacilli</taxon>
        <taxon>Bacillales</taxon>
        <taxon>Paenibacillaceae</taxon>
        <taxon>Paenibacillus</taxon>
    </lineage>
</organism>
<keyword evidence="10" id="KW-1185">Reference proteome</keyword>
<feature type="domain" description="HAMP" evidence="8">
    <location>
        <begin position="328"/>
        <end position="380"/>
    </location>
</feature>
<dbReference type="SMART" id="SM00304">
    <property type="entry name" value="HAMP"/>
    <property type="match status" value="1"/>
</dbReference>
<dbReference type="RefSeq" id="WP_110838541.1">
    <property type="nucleotide sequence ID" value="NZ_QJVJ01000001.1"/>
</dbReference>
<keyword evidence="6 7" id="KW-0472">Membrane</keyword>
<reference evidence="9 10" key="1">
    <citation type="submission" date="2018-05" db="EMBL/GenBank/DDBJ databases">
        <title>Paenibacillus flagellatus sp. nov., isolated from selenium mineral soil.</title>
        <authorList>
            <person name="Dai X."/>
        </authorList>
    </citation>
    <scope>NUCLEOTIDE SEQUENCE [LARGE SCALE GENOMIC DNA]</scope>
    <source>
        <strain evidence="9 10">DXL2</strain>
    </source>
</reference>
<feature type="transmembrane region" description="Helical" evidence="7">
    <location>
        <begin position="306"/>
        <end position="327"/>
    </location>
</feature>
<dbReference type="Pfam" id="PF02518">
    <property type="entry name" value="HATPase_c"/>
    <property type="match status" value="1"/>
</dbReference>
<sequence>MKRLWAWAYDAFTRHIQVRLTVHFLLILVPLVAVSLFANIRSHQILERKTVERTKSSLLSAIDYIDLTMRNMEEISNLLTRNQAVNGWLAAAGPELSVESVVNFGELIGDLSEIVALNNLLYQVSVLHSPSDTLLSSRFGGVRLKDASLESWYRNAAYQNGFSYLHLPSENAYPIRGEYVFAKDGVYLIRSMNVYNRSAFPNFIILGIKKESLLKLIASSLPSAHTRAYLYDHDNRLVVGTDPEHAPLRPNLWEGEDEAAVTARADVPGGGETMLAVKVRSAQTHWSLVTLQPESELYKENRQLQLFTFTIIAISVVLAFWISWMVYSGIASPLKSLSFGMKQIRLGNLNVTLANRRKDELGYVTESFNQMAHDQRALIRDHYEQQLQLSKAELKFLQSQINPHFLYNTLDSIYWTAQEYEAEEIGEMVYHLSKFFRLSLQKGRDTVTVAETIEHLNHYIRVQELRFQYHFTVEYRIDEAAKRLRVLRLLLQPLAENAILHGLEKAPLGGTLTISARIEGPYLALGVEDNGVGMSADRLAYIRREIGAVTTDNTVLSPFDPNRAKDLFGLRNVVARVKIVYGDEASCRIDSAPGTGTSIVLLLPLAACEDQEADGSERQTEGGESA</sequence>
<dbReference type="Proteomes" id="UP000247476">
    <property type="component" value="Unassembled WGS sequence"/>
</dbReference>
<dbReference type="Gene3D" id="6.10.340.10">
    <property type="match status" value="1"/>
</dbReference>
<dbReference type="InterPro" id="IPR003660">
    <property type="entry name" value="HAMP_dom"/>
</dbReference>
<dbReference type="AlphaFoldDB" id="A0A2V5KCX1"/>
<dbReference type="EMBL" id="QJVJ01000001">
    <property type="protein sequence ID" value="PYI57499.1"/>
    <property type="molecule type" value="Genomic_DNA"/>
</dbReference>
<evidence type="ECO:0000256" key="2">
    <source>
        <dbReference type="ARBA" id="ARBA00022475"/>
    </source>
</evidence>
<keyword evidence="5 9" id="KW-0418">Kinase</keyword>
<keyword evidence="4" id="KW-0808">Transferase</keyword>
<proteinExistence type="predicted"/>
<evidence type="ECO:0000313" key="10">
    <source>
        <dbReference type="Proteomes" id="UP000247476"/>
    </source>
</evidence>